<evidence type="ECO:0000256" key="4">
    <source>
        <dbReference type="SAM" id="Phobius"/>
    </source>
</evidence>
<keyword evidence="1 4" id="KW-0812">Transmembrane</keyword>
<dbReference type="Proteomes" id="UP000094487">
    <property type="component" value="Unassembled WGS sequence"/>
</dbReference>
<feature type="transmembrane region" description="Helical" evidence="4">
    <location>
        <begin position="108"/>
        <end position="128"/>
    </location>
</feature>
<dbReference type="STRING" id="1888892.BFL28_13885"/>
<gene>
    <name evidence="6" type="ORF">BFL28_13885</name>
</gene>
<dbReference type="CDD" id="cd17355">
    <property type="entry name" value="MFS_YcxA_like"/>
    <property type="match status" value="1"/>
</dbReference>
<evidence type="ECO:0000313" key="7">
    <source>
        <dbReference type="Proteomes" id="UP000094487"/>
    </source>
</evidence>
<organism evidence="6 7">
    <name type="scientific">Sphingomonas turrisvirgatae</name>
    <dbReference type="NCBI Taxonomy" id="1888892"/>
    <lineage>
        <taxon>Bacteria</taxon>
        <taxon>Pseudomonadati</taxon>
        <taxon>Pseudomonadota</taxon>
        <taxon>Alphaproteobacteria</taxon>
        <taxon>Sphingomonadales</taxon>
        <taxon>Sphingomonadaceae</taxon>
        <taxon>Sphingomonas</taxon>
    </lineage>
</organism>
<sequence length="410" mass="43238">MMAETRTSGEWRTGWPALIAGGAGIALTTIHIYATGLFIQPLEAEFGWPRAEVSSAMVLPSIIAFFLTPIGGRFIDRLGARRVALAGTIFYCLAVMALSFTASWIFSWWLLWALMGFALSVLSPAVWSTGVASWFDRNRAVALALAFCGTGIGASLVPILTNWLINNYGWRGAFVGLGLTGLAVILPILFLFFFDGRRATKGEDKVEASAVPLGGYGVREGLRSRAFFRLAVAGFGGTAAIVGVLVHLVPILSTYGVDRTTAAWLVGLVGIPSIIGRLSVGFLLDRFSGPAVGAVSISLPILSVALLVLFPGNVPAAIAAIIILGLSIGGEYDAVIYLSTRYLGLKNFGSLFSYIAALITLGLGLGPALGGLVYDLSGSYQLYFAILIPIWAVSGLMLATLGPNPHVSES</sequence>
<feature type="transmembrane region" description="Helical" evidence="4">
    <location>
        <begin position="12"/>
        <end position="33"/>
    </location>
</feature>
<evidence type="ECO:0000256" key="2">
    <source>
        <dbReference type="ARBA" id="ARBA00022989"/>
    </source>
</evidence>
<feature type="transmembrane region" description="Helical" evidence="4">
    <location>
        <begin position="291"/>
        <end position="310"/>
    </location>
</feature>
<reference evidence="6 7" key="1">
    <citation type="submission" date="2016-08" db="EMBL/GenBank/DDBJ databases">
        <title>Draft genome of the agarase producing Sphingomonas sp. MCT13.</title>
        <authorList>
            <person name="D'Andrea M.M."/>
            <person name="Rossolini G.M."/>
            <person name="Thaller M.C."/>
        </authorList>
    </citation>
    <scope>NUCLEOTIDE SEQUENCE [LARGE SCALE GENOMIC DNA]</scope>
    <source>
        <strain evidence="6 7">MCT13</strain>
    </source>
</reference>
<evidence type="ECO:0000313" key="6">
    <source>
        <dbReference type="EMBL" id="ODP38462.1"/>
    </source>
</evidence>
<evidence type="ECO:0000256" key="3">
    <source>
        <dbReference type="ARBA" id="ARBA00023136"/>
    </source>
</evidence>
<feature type="transmembrane region" description="Helical" evidence="4">
    <location>
        <begin position="53"/>
        <end position="71"/>
    </location>
</feature>
<proteinExistence type="predicted"/>
<name>A0A1E3LXB6_9SPHN</name>
<feature type="transmembrane region" description="Helical" evidence="4">
    <location>
        <begin position="226"/>
        <end position="249"/>
    </location>
</feature>
<feature type="transmembrane region" description="Helical" evidence="4">
    <location>
        <begin position="261"/>
        <end position="284"/>
    </location>
</feature>
<feature type="transmembrane region" description="Helical" evidence="4">
    <location>
        <begin position="380"/>
        <end position="401"/>
    </location>
</feature>
<dbReference type="InterPro" id="IPR036259">
    <property type="entry name" value="MFS_trans_sf"/>
</dbReference>
<dbReference type="EMBL" id="MDDS01000014">
    <property type="protein sequence ID" value="ODP38462.1"/>
    <property type="molecule type" value="Genomic_DNA"/>
</dbReference>
<dbReference type="GO" id="GO:0022857">
    <property type="term" value="F:transmembrane transporter activity"/>
    <property type="evidence" value="ECO:0007669"/>
    <property type="project" value="InterPro"/>
</dbReference>
<feature type="transmembrane region" description="Helical" evidence="4">
    <location>
        <begin position="316"/>
        <end position="339"/>
    </location>
</feature>
<dbReference type="InterPro" id="IPR020846">
    <property type="entry name" value="MFS_dom"/>
</dbReference>
<feature type="transmembrane region" description="Helical" evidence="4">
    <location>
        <begin position="173"/>
        <end position="194"/>
    </location>
</feature>
<dbReference type="Gene3D" id="1.20.1250.20">
    <property type="entry name" value="MFS general substrate transporter like domains"/>
    <property type="match status" value="2"/>
</dbReference>
<evidence type="ECO:0000256" key="1">
    <source>
        <dbReference type="ARBA" id="ARBA00022692"/>
    </source>
</evidence>
<dbReference type="PANTHER" id="PTHR11360">
    <property type="entry name" value="MONOCARBOXYLATE TRANSPORTER"/>
    <property type="match status" value="1"/>
</dbReference>
<accession>A0A1E3LXB6</accession>
<dbReference type="PROSITE" id="PS50850">
    <property type="entry name" value="MFS"/>
    <property type="match status" value="1"/>
</dbReference>
<keyword evidence="2 4" id="KW-1133">Transmembrane helix</keyword>
<dbReference type="Pfam" id="PF07690">
    <property type="entry name" value="MFS_1"/>
    <property type="match status" value="1"/>
</dbReference>
<dbReference type="PANTHER" id="PTHR11360:SF290">
    <property type="entry name" value="MONOCARBOXYLATE MFS PERMEASE"/>
    <property type="match status" value="1"/>
</dbReference>
<dbReference type="InterPro" id="IPR011701">
    <property type="entry name" value="MFS"/>
</dbReference>
<protein>
    <recommendedName>
        <fullName evidence="5">Major facilitator superfamily (MFS) profile domain-containing protein</fullName>
    </recommendedName>
</protein>
<feature type="transmembrane region" description="Helical" evidence="4">
    <location>
        <begin position="351"/>
        <end position="374"/>
    </location>
</feature>
<dbReference type="AlphaFoldDB" id="A0A1E3LXB6"/>
<dbReference type="InterPro" id="IPR050327">
    <property type="entry name" value="Proton-linked_MCT"/>
</dbReference>
<evidence type="ECO:0000259" key="5">
    <source>
        <dbReference type="PROSITE" id="PS50850"/>
    </source>
</evidence>
<feature type="transmembrane region" description="Helical" evidence="4">
    <location>
        <begin position="140"/>
        <end position="161"/>
    </location>
</feature>
<dbReference type="SUPFAM" id="SSF103473">
    <property type="entry name" value="MFS general substrate transporter"/>
    <property type="match status" value="1"/>
</dbReference>
<feature type="domain" description="Major facilitator superfamily (MFS) profile" evidence="5">
    <location>
        <begin position="17"/>
        <end position="406"/>
    </location>
</feature>
<comment type="caution">
    <text evidence="6">The sequence shown here is derived from an EMBL/GenBank/DDBJ whole genome shotgun (WGS) entry which is preliminary data.</text>
</comment>
<feature type="transmembrane region" description="Helical" evidence="4">
    <location>
        <begin position="83"/>
        <end position="102"/>
    </location>
</feature>
<keyword evidence="3 4" id="KW-0472">Membrane</keyword>
<keyword evidence="7" id="KW-1185">Reference proteome</keyword>